<organism evidence="4 5">
    <name type="scientific">Candidatus Doudnabacteria bacterium RIFCSPHIGHO2_01_FULL_49_9</name>
    <dbReference type="NCBI Taxonomy" id="1817827"/>
    <lineage>
        <taxon>Bacteria</taxon>
        <taxon>Candidatus Doudnaibacteriota</taxon>
    </lineage>
</organism>
<dbReference type="GO" id="GO:0016020">
    <property type="term" value="C:membrane"/>
    <property type="evidence" value="ECO:0007669"/>
    <property type="project" value="InterPro"/>
</dbReference>
<evidence type="ECO:0000313" key="4">
    <source>
        <dbReference type="EMBL" id="OGE84422.1"/>
    </source>
</evidence>
<feature type="non-terminal residue" evidence="4">
    <location>
        <position position="1"/>
    </location>
</feature>
<dbReference type="InterPro" id="IPR026919">
    <property type="entry name" value="ADGRV1"/>
</dbReference>
<dbReference type="SUPFAM" id="SSF49899">
    <property type="entry name" value="Concanavalin A-like lectins/glucanases"/>
    <property type="match status" value="2"/>
</dbReference>
<dbReference type="GO" id="GO:0001965">
    <property type="term" value="F:G-protein alpha-subunit binding"/>
    <property type="evidence" value="ECO:0007669"/>
    <property type="project" value="TreeGrafter"/>
</dbReference>
<dbReference type="Pfam" id="PF13385">
    <property type="entry name" value="Laminin_G_3"/>
    <property type="match status" value="2"/>
</dbReference>
<keyword evidence="2" id="KW-1015">Disulfide bond</keyword>
<evidence type="ECO:0000313" key="5">
    <source>
        <dbReference type="Proteomes" id="UP000176339"/>
    </source>
</evidence>
<dbReference type="InterPro" id="IPR006558">
    <property type="entry name" value="LamG-like"/>
</dbReference>
<dbReference type="Proteomes" id="UP000176339">
    <property type="component" value="Unassembled WGS sequence"/>
</dbReference>
<gene>
    <name evidence="4" type="ORF">A2846_02555</name>
</gene>
<dbReference type="GO" id="GO:0010855">
    <property type="term" value="F:adenylate cyclase inhibitor activity"/>
    <property type="evidence" value="ECO:0007669"/>
    <property type="project" value="TreeGrafter"/>
</dbReference>
<dbReference type="GO" id="GO:0004930">
    <property type="term" value="F:G protein-coupled receptor activity"/>
    <property type="evidence" value="ECO:0007669"/>
    <property type="project" value="InterPro"/>
</dbReference>
<evidence type="ECO:0000256" key="1">
    <source>
        <dbReference type="ARBA" id="ARBA00022729"/>
    </source>
</evidence>
<reference evidence="4 5" key="1">
    <citation type="journal article" date="2016" name="Nat. Commun.">
        <title>Thousands of microbial genomes shed light on interconnected biogeochemical processes in an aquifer system.</title>
        <authorList>
            <person name="Anantharaman K."/>
            <person name="Brown C.T."/>
            <person name="Hug L.A."/>
            <person name="Sharon I."/>
            <person name="Castelle C.J."/>
            <person name="Probst A.J."/>
            <person name="Thomas B.C."/>
            <person name="Singh A."/>
            <person name="Wilkins M.J."/>
            <person name="Karaoz U."/>
            <person name="Brodie E.L."/>
            <person name="Williams K.H."/>
            <person name="Hubbard S.S."/>
            <person name="Banfield J.F."/>
        </authorList>
    </citation>
    <scope>NUCLEOTIDE SEQUENCE [LARGE SCALE GENOMIC DNA]</scope>
</reference>
<protein>
    <recommendedName>
        <fullName evidence="3">LamG-like jellyroll fold domain-containing protein</fullName>
    </recommendedName>
</protein>
<dbReference type="InterPro" id="IPR013320">
    <property type="entry name" value="ConA-like_dom_sf"/>
</dbReference>
<keyword evidence="1" id="KW-0732">Signal</keyword>
<name>A0A1F5P3J3_9BACT</name>
<dbReference type="GO" id="GO:0005737">
    <property type="term" value="C:cytoplasm"/>
    <property type="evidence" value="ECO:0007669"/>
    <property type="project" value="TreeGrafter"/>
</dbReference>
<dbReference type="PANTHER" id="PTHR46682">
    <property type="entry name" value="ADHESION G-PROTEIN COUPLED RECEPTOR V1"/>
    <property type="match status" value="1"/>
</dbReference>
<proteinExistence type="predicted"/>
<dbReference type="SMART" id="SM00560">
    <property type="entry name" value="LamGL"/>
    <property type="match status" value="1"/>
</dbReference>
<feature type="domain" description="LamG-like jellyroll fold" evidence="3">
    <location>
        <begin position="315"/>
        <end position="448"/>
    </location>
</feature>
<dbReference type="PANTHER" id="PTHR46682:SF1">
    <property type="entry name" value="ADHESION G-PROTEIN COUPLED RECEPTOR V1"/>
    <property type="match status" value="1"/>
</dbReference>
<dbReference type="GO" id="GO:0071277">
    <property type="term" value="P:cellular response to calcium ion"/>
    <property type="evidence" value="ECO:0007669"/>
    <property type="project" value="TreeGrafter"/>
</dbReference>
<evidence type="ECO:0000256" key="2">
    <source>
        <dbReference type="ARBA" id="ARBA00023157"/>
    </source>
</evidence>
<sequence length="458" mass="48192">SGLVGHWTMDGGDIYESGTKVVDKSGQGNYGTISSGVTPTIGRIGQALNYPPGGNENYYVQVANEANFDFDNSSTFSFSAWIYRNNSGSDMGLFNKQQASADYPGIDFFAENSNNRLSFILAANVPGGCSADCLYVITPANSLTNRAWHHVVVTYSGTGIASGVHIYIDGVDQVLGVNVNTLSSSILNNAQLYIGSKPPGCCDFDGKIDDARVYNRVLSTSEIRRLYNMGGTLKIGKTDTTSLTSGLVGHWTMDDADIYWENGTIRDASGNGNKGSFSGAMGTTTAPAIGRIGQALKFDGSNDLILAPLVTNATQNVTVSTWVNWNGTTAGDQVVVYNGHTGSDGFGIFISDGNCGSGSTIVVHLGGVNCNATASSATLSAKTWTHIAETRDATTWTLYVNGVAQGTGATSPNTPTIATAVGASHLATNVFNGSLDDVRIYSRALSASEINRLYQMGR</sequence>
<evidence type="ECO:0000259" key="3">
    <source>
        <dbReference type="SMART" id="SM00560"/>
    </source>
</evidence>
<accession>A0A1F5P3J3</accession>
<dbReference type="Gene3D" id="2.60.120.200">
    <property type="match status" value="2"/>
</dbReference>
<dbReference type="AlphaFoldDB" id="A0A1F5P3J3"/>
<comment type="caution">
    <text evidence="4">The sequence shown here is derived from an EMBL/GenBank/DDBJ whole genome shotgun (WGS) entry which is preliminary data.</text>
</comment>
<dbReference type="EMBL" id="MFEN01000012">
    <property type="protein sequence ID" value="OGE84422.1"/>
    <property type="molecule type" value="Genomic_DNA"/>
</dbReference>